<feature type="non-terminal residue" evidence="1">
    <location>
        <position position="280"/>
    </location>
</feature>
<comment type="caution">
    <text evidence="1">The sequence shown here is derived from an EMBL/GenBank/DDBJ whole genome shotgun (WGS) entry which is preliminary data.</text>
</comment>
<gene>
    <name evidence="1" type="ORF">H4R21_006788</name>
</gene>
<name>A0ACC1KFD3_9FUNG</name>
<accession>A0ACC1KFD3</accession>
<keyword evidence="2" id="KW-1185">Reference proteome</keyword>
<protein>
    <submittedName>
        <fullName evidence="1">Uncharacterized protein</fullName>
    </submittedName>
</protein>
<proteinExistence type="predicted"/>
<evidence type="ECO:0000313" key="2">
    <source>
        <dbReference type="Proteomes" id="UP001140087"/>
    </source>
</evidence>
<organism evidence="1 2">
    <name type="scientific">Coemansia helicoidea</name>
    <dbReference type="NCBI Taxonomy" id="1286919"/>
    <lineage>
        <taxon>Eukaryota</taxon>
        <taxon>Fungi</taxon>
        <taxon>Fungi incertae sedis</taxon>
        <taxon>Zoopagomycota</taxon>
        <taxon>Kickxellomycotina</taxon>
        <taxon>Kickxellomycetes</taxon>
        <taxon>Kickxellales</taxon>
        <taxon>Kickxellaceae</taxon>
        <taxon>Coemansia</taxon>
    </lineage>
</organism>
<sequence length="280" mass="28090">MSPPPDQARAGGGGGRASVVPPQKRVAPLVPLRSSESVALAAPHSNKPAAPAAAAPAGDHMRHVSSTSSFVSVAAPEPLPAAGAAAKPPAAAAAAKPITEVSIVKSLHKEPLRDPRADLSDLIVTKGATGGRRESQGSGSVRGFVLPHMRATTPVSTSVPAPQIVVRSGHGYAGGDSGAGDVTADEDIEDDYVSIVSSRRESVATKAMRQSRRPSRLAVGKGGSRIGSLRVRPQSAASLNSVGSANARSIVVSPTASTHHASLSPSALAFSFGDAPSPTG</sequence>
<reference evidence="1" key="1">
    <citation type="submission" date="2022-07" db="EMBL/GenBank/DDBJ databases">
        <title>Phylogenomic reconstructions and comparative analyses of Kickxellomycotina fungi.</title>
        <authorList>
            <person name="Reynolds N.K."/>
            <person name="Stajich J.E."/>
            <person name="Barry K."/>
            <person name="Grigoriev I.V."/>
            <person name="Crous P."/>
            <person name="Smith M.E."/>
        </authorList>
    </citation>
    <scope>NUCLEOTIDE SEQUENCE</scope>
    <source>
        <strain evidence="1">BCRC 34780</strain>
    </source>
</reference>
<dbReference type="EMBL" id="JANBUN010003833">
    <property type="protein sequence ID" value="KAJ2789256.1"/>
    <property type="molecule type" value="Genomic_DNA"/>
</dbReference>
<dbReference type="Proteomes" id="UP001140087">
    <property type="component" value="Unassembled WGS sequence"/>
</dbReference>
<evidence type="ECO:0000313" key="1">
    <source>
        <dbReference type="EMBL" id="KAJ2789256.1"/>
    </source>
</evidence>